<reference evidence="3" key="1">
    <citation type="journal article" date="2019" name="Int. J. Syst. Evol. Microbiol.">
        <title>The Global Catalogue of Microorganisms (GCM) 10K type strain sequencing project: providing services to taxonomists for standard genome sequencing and annotation.</title>
        <authorList>
            <consortium name="The Broad Institute Genomics Platform"/>
            <consortium name="The Broad Institute Genome Sequencing Center for Infectious Disease"/>
            <person name="Wu L."/>
            <person name="Ma J."/>
        </authorList>
    </citation>
    <scope>NUCLEOTIDE SEQUENCE [LARGE SCALE GENOMIC DNA]</scope>
    <source>
        <strain evidence="3">JCM 16898</strain>
    </source>
</reference>
<dbReference type="RefSeq" id="WP_344867655.1">
    <property type="nucleotide sequence ID" value="NZ_BAAAZN010000021.1"/>
</dbReference>
<evidence type="ECO:0000313" key="3">
    <source>
        <dbReference type="Proteomes" id="UP001500689"/>
    </source>
</evidence>
<organism evidence="2 3">
    <name type="scientific">Amycolatopsis ultiminotia</name>
    <dbReference type="NCBI Taxonomy" id="543629"/>
    <lineage>
        <taxon>Bacteria</taxon>
        <taxon>Bacillati</taxon>
        <taxon>Actinomycetota</taxon>
        <taxon>Actinomycetes</taxon>
        <taxon>Pseudonocardiales</taxon>
        <taxon>Pseudonocardiaceae</taxon>
        <taxon>Amycolatopsis</taxon>
    </lineage>
</organism>
<gene>
    <name evidence="2" type="ORF">GCM10022222_71840</name>
</gene>
<proteinExistence type="predicted"/>
<evidence type="ECO:0000313" key="2">
    <source>
        <dbReference type="EMBL" id="GAA3576774.1"/>
    </source>
</evidence>
<keyword evidence="1" id="KW-0472">Membrane</keyword>
<keyword evidence="3" id="KW-1185">Reference proteome</keyword>
<keyword evidence="1" id="KW-0812">Transmembrane</keyword>
<protein>
    <submittedName>
        <fullName evidence="2">Uncharacterized protein</fullName>
    </submittedName>
</protein>
<feature type="transmembrane region" description="Helical" evidence="1">
    <location>
        <begin position="125"/>
        <end position="151"/>
    </location>
</feature>
<name>A0ABP6Y3J0_9PSEU</name>
<feature type="transmembrane region" description="Helical" evidence="1">
    <location>
        <begin position="171"/>
        <end position="195"/>
    </location>
</feature>
<accession>A0ABP6Y3J0</accession>
<evidence type="ECO:0000256" key="1">
    <source>
        <dbReference type="SAM" id="Phobius"/>
    </source>
</evidence>
<dbReference type="EMBL" id="BAAAZN010000021">
    <property type="protein sequence ID" value="GAA3576774.1"/>
    <property type="molecule type" value="Genomic_DNA"/>
</dbReference>
<comment type="caution">
    <text evidence="2">The sequence shown here is derived from an EMBL/GenBank/DDBJ whole genome shotgun (WGS) entry which is preliminary data.</text>
</comment>
<feature type="transmembrane region" description="Helical" evidence="1">
    <location>
        <begin position="74"/>
        <end position="104"/>
    </location>
</feature>
<keyword evidence="1" id="KW-1133">Transmembrane helix</keyword>
<dbReference type="Proteomes" id="UP001500689">
    <property type="component" value="Unassembled WGS sequence"/>
</dbReference>
<sequence>MTQPAPHSTTALDDSTRYLAAGAHLDREFAENAVREFLVEPTRQIPPSPGIDTATVLTEALAARTRRKYRDGALVVLGLIFLFFGSLTGMTAGWLATAAAGYAVRSWLRNRKGSRLDRLIRLVKVGVLVFAAAVLGLFAFAGFGAVTFGLLSTPRGYADYYDSSGPATLFSAAWLIALLCCLLMLVILVADRLAVWHVTTRYFGRAARMPGQVGPPPADRMSLSLAPQRFRQELERHRLGRRASAPDARMPVIVFRGTNPFVGAGESTTPWSMTIPLEPDGTAETEEPLTVQRLYHSVADKMADLRETGDLSPDQRLRGLLIAGAAFVPAEKLIDHLHLPAATAYLQRLDLAPEAYLRDDEANRIFHQPREWSRYYLCLELETWDRELVVSAFLHAAIDRNALYLESTPCVLPPIAQEYRNVDKMVDNGLRPVGEGLLRWLLLPGTAFGRLVNACRMLLPLPFDGFHLNPDRYGTARTLRELAAMSRPRDYFQAVDAQRYPQLLESRLVPAVIEVLREHGLSSVAFERQINVVTGNHVTIEGSNNAPLIFGGTVHGDVRGRSAPAATTTGANRDRLG</sequence>